<feature type="compositionally biased region" description="Basic and acidic residues" evidence="1">
    <location>
        <begin position="125"/>
        <end position="137"/>
    </location>
</feature>
<evidence type="ECO:0000259" key="2">
    <source>
        <dbReference type="Pfam" id="PF10410"/>
    </source>
</evidence>
<name>A0A947CXM4_HYDSH</name>
<dbReference type="GO" id="GO:0016779">
    <property type="term" value="F:nucleotidyltransferase activity"/>
    <property type="evidence" value="ECO:0007669"/>
    <property type="project" value="InterPro"/>
</dbReference>
<proteinExistence type="predicted"/>
<dbReference type="AlphaFoldDB" id="A0A947CXM4"/>
<feature type="domain" description="DNA primase DnaB-helicase binding" evidence="2">
    <location>
        <begin position="37"/>
        <end position="76"/>
    </location>
</feature>
<dbReference type="Pfam" id="PF10410">
    <property type="entry name" value="DnaB_bind"/>
    <property type="match status" value="1"/>
</dbReference>
<dbReference type="InterPro" id="IPR019475">
    <property type="entry name" value="DNA_primase_DnaB-bd"/>
</dbReference>
<accession>A0A947CXM4</accession>
<feature type="region of interest" description="Disordered" evidence="1">
    <location>
        <begin position="101"/>
        <end position="228"/>
    </location>
</feature>
<protein>
    <recommendedName>
        <fullName evidence="2">DNA primase DnaB-helicase binding domain-containing protein</fullName>
    </recommendedName>
</protein>
<organism evidence="3 4">
    <name type="scientific">Hydrogenibacillus schlegelii</name>
    <name type="common">Bacillus schlegelii</name>
    <dbReference type="NCBI Taxonomy" id="1484"/>
    <lineage>
        <taxon>Bacteria</taxon>
        <taxon>Bacillati</taxon>
        <taxon>Bacillota</taxon>
        <taxon>Bacilli</taxon>
        <taxon>Bacillales</taxon>
        <taxon>Bacillales Family X. Incertae Sedis</taxon>
        <taxon>Hydrogenibacillus</taxon>
    </lineage>
</organism>
<sequence length="228" mass="25256">MPMSATVRPGGTNAATARRRAAFRLRVLQGAESYGAFRLERLKRGLDLGDAADRARYLEQAARAIAELSNPFEREAHIEAIVKAYAVPKDLFQASVRRLKRDPGEERQSGQPPVIPLPPAPGRPKPQEKSAGHENRRGPRPALPRRRDRRADAGKQKQGKQKGAHVAGGAGVPAEGVGQRRRQSGQAEQHRRRTKGFPHEPRRPSGPGQPLGTARRRPRPRPLWLRPE</sequence>
<dbReference type="Proteomes" id="UP000748108">
    <property type="component" value="Unassembled WGS sequence"/>
</dbReference>
<feature type="compositionally biased region" description="Pro residues" evidence="1">
    <location>
        <begin position="113"/>
        <end position="124"/>
    </location>
</feature>
<reference evidence="3" key="1">
    <citation type="journal article" date="2021" name="Microbiology">
        <title>Metagenomic Analysis of the Microbial Community in the Underground Coal Fire Area (Kemerovo Region, Russia) Revealed Predominance of Thermophilic Members of the Phyla Deinococcus-thermus, Aquificae, and Firmicutes.</title>
        <authorList>
            <person name="Kadnikov V."/>
            <person name="Mardanov A.V."/>
            <person name="Beletsky A.V."/>
            <person name="Karnachuk O.V."/>
            <person name="Ravin N.V."/>
        </authorList>
    </citation>
    <scope>NUCLEOTIDE SEQUENCE</scope>
    <source>
        <strain evidence="3">RBS10-49</strain>
    </source>
</reference>
<dbReference type="EMBL" id="JAHHQF010000071">
    <property type="protein sequence ID" value="MBT9283009.1"/>
    <property type="molecule type" value="Genomic_DNA"/>
</dbReference>
<comment type="caution">
    <text evidence="3">The sequence shown here is derived from an EMBL/GenBank/DDBJ whole genome shotgun (WGS) entry which is preliminary data.</text>
</comment>
<evidence type="ECO:0000313" key="3">
    <source>
        <dbReference type="EMBL" id="MBT9283009.1"/>
    </source>
</evidence>
<gene>
    <name evidence="3" type="ORF">KM312_10260</name>
</gene>
<evidence type="ECO:0000256" key="1">
    <source>
        <dbReference type="SAM" id="MobiDB-lite"/>
    </source>
</evidence>
<evidence type="ECO:0000313" key="4">
    <source>
        <dbReference type="Proteomes" id="UP000748108"/>
    </source>
</evidence>